<accession>A0AAV4PGA3</accession>
<reference evidence="1 2" key="1">
    <citation type="submission" date="2021-06" db="EMBL/GenBank/DDBJ databases">
        <title>Caerostris darwini draft genome.</title>
        <authorList>
            <person name="Kono N."/>
            <person name="Arakawa K."/>
        </authorList>
    </citation>
    <scope>NUCLEOTIDE SEQUENCE [LARGE SCALE GENOMIC DNA]</scope>
</reference>
<evidence type="ECO:0000313" key="1">
    <source>
        <dbReference type="EMBL" id="GIX96392.1"/>
    </source>
</evidence>
<dbReference type="Proteomes" id="UP001054837">
    <property type="component" value="Unassembled WGS sequence"/>
</dbReference>
<name>A0AAV4PGA3_9ARAC</name>
<organism evidence="1 2">
    <name type="scientific">Caerostris darwini</name>
    <dbReference type="NCBI Taxonomy" id="1538125"/>
    <lineage>
        <taxon>Eukaryota</taxon>
        <taxon>Metazoa</taxon>
        <taxon>Ecdysozoa</taxon>
        <taxon>Arthropoda</taxon>
        <taxon>Chelicerata</taxon>
        <taxon>Arachnida</taxon>
        <taxon>Araneae</taxon>
        <taxon>Araneomorphae</taxon>
        <taxon>Entelegynae</taxon>
        <taxon>Araneoidea</taxon>
        <taxon>Araneidae</taxon>
        <taxon>Caerostris</taxon>
    </lineage>
</organism>
<sequence length="95" mass="10872">MNLSAHFCQPTETPSKHFGRRSIASLIEKLNKQKTLLGLACLSLLPLKTSRVPFAHRTTLRRIEGVDLIWEGGGRTEQSFSRVNIEIYSFEVMRR</sequence>
<dbReference type="AlphaFoldDB" id="A0AAV4PGA3"/>
<evidence type="ECO:0000313" key="2">
    <source>
        <dbReference type="Proteomes" id="UP001054837"/>
    </source>
</evidence>
<proteinExistence type="predicted"/>
<gene>
    <name evidence="1" type="ORF">CDAR_369021</name>
</gene>
<protein>
    <submittedName>
        <fullName evidence="1">Uncharacterized protein</fullName>
    </submittedName>
</protein>
<keyword evidence="2" id="KW-1185">Reference proteome</keyword>
<dbReference type="EMBL" id="BPLQ01002906">
    <property type="protein sequence ID" value="GIX96392.1"/>
    <property type="molecule type" value="Genomic_DNA"/>
</dbReference>
<comment type="caution">
    <text evidence="1">The sequence shown here is derived from an EMBL/GenBank/DDBJ whole genome shotgun (WGS) entry which is preliminary data.</text>
</comment>